<dbReference type="SUPFAM" id="SSF53822">
    <property type="entry name" value="Periplasmic binding protein-like I"/>
    <property type="match status" value="1"/>
</dbReference>
<dbReference type="InterPro" id="IPR051010">
    <property type="entry name" value="BCAA_transport"/>
</dbReference>
<keyword evidence="3" id="KW-0813">Transport</keyword>
<dbReference type="Pfam" id="PF13458">
    <property type="entry name" value="Peripla_BP_6"/>
    <property type="match status" value="1"/>
</dbReference>
<evidence type="ECO:0000256" key="3">
    <source>
        <dbReference type="ARBA" id="ARBA00022970"/>
    </source>
</evidence>
<dbReference type="RefSeq" id="WP_157793716.1">
    <property type="nucleotide sequence ID" value="NZ_FNTI01000001.1"/>
</dbReference>
<evidence type="ECO:0000256" key="1">
    <source>
        <dbReference type="ARBA" id="ARBA00010062"/>
    </source>
</evidence>
<evidence type="ECO:0000259" key="5">
    <source>
        <dbReference type="Pfam" id="PF13458"/>
    </source>
</evidence>
<reference evidence="6 7" key="1">
    <citation type="submission" date="2016-10" db="EMBL/GenBank/DDBJ databases">
        <authorList>
            <person name="de Groot N.N."/>
        </authorList>
    </citation>
    <scope>NUCLEOTIDE SEQUENCE [LARGE SCALE GENOMIC DNA]</scope>
    <source>
        <strain evidence="6 7">GAS522</strain>
    </source>
</reference>
<dbReference type="AlphaFoldDB" id="A0A1M6W3N5"/>
<feature type="chain" id="PRO_5030031522" evidence="4">
    <location>
        <begin position="23"/>
        <end position="389"/>
    </location>
</feature>
<evidence type="ECO:0000256" key="4">
    <source>
        <dbReference type="SAM" id="SignalP"/>
    </source>
</evidence>
<dbReference type="InterPro" id="IPR028081">
    <property type="entry name" value="Leu-bd"/>
</dbReference>
<dbReference type="Proteomes" id="UP000183208">
    <property type="component" value="Unassembled WGS sequence"/>
</dbReference>
<dbReference type="InterPro" id="IPR028082">
    <property type="entry name" value="Peripla_BP_I"/>
</dbReference>
<evidence type="ECO:0000313" key="6">
    <source>
        <dbReference type="EMBL" id="SEC75621.1"/>
    </source>
</evidence>
<feature type="domain" description="Leucine-binding protein" evidence="5">
    <location>
        <begin position="25"/>
        <end position="362"/>
    </location>
</feature>
<comment type="similarity">
    <text evidence="1">Belongs to the leucine-binding protein family.</text>
</comment>
<evidence type="ECO:0000256" key="2">
    <source>
        <dbReference type="ARBA" id="ARBA00022729"/>
    </source>
</evidence>
<accession>A0A1M6W3N5</accession>
<dbReference type="GO" id="GO:0006865">
    <property type="term" value="P:amino acid transport"/>
    <property type="evidence" value="ECO:0007669"/>
    <property type="project" value="UniProtKB-KW"/>
</dbReference>
<gene>
    <name evidence="6" type="ORF">SAMN05444171_2188</name>
</gene>
<dbReference type="EMBL" id="FNTI01000001">
    <property type="protein sequence ID" value="SEC75621.1"/>
    <property type="molecule type" value="Genomic_DNA"/>
</dbReference>
<dbReference type="PANTHER" id="PTHR30483">
    <property type="entry name" value="LEUCINE-SPECIFIC-BINDING PROTEIN"/>
    <property type="match status" value="1"/>
</dbReference>
<dbReference type="Gene3D" id="3.40.50.2300">
    <property type="match status" value="2"/>
</dbReference>
<evidence type="ECO:0000313" key="7">
    <source>
        <dbReference type="Proteomes" id="UP000183208"/>
    </source>
</evidence>
<organism evidence="6 7">
    <name type="scientific">Bradyrhizobium lablabi</name>
    <dbReference type="NCBI Taxonomy" id="722472"/>
    <lineage>
        <taxon>Bacteria</taxon>
        <taxon>Pseudomonadati</taxon>
        <taxon>Pseudomonadota</taxon>
        <taxon>Alphaproteobacteria</taxon>
        <taxon>Hyphomicrobiales</taxon>
        <taxon>Nitrobacteraceae</taxon>
        <taxon>Bradyrhizobium</taxon>
    </lineage>
</organism>
<proteinExistence type="inferred from homology"/>
<feature type="signal peptide" evidence="4">
    <location>
        <begin position="1"/>
        <end position="22"/>
    </location>
</feature>
<name>A0A1M6W3N5_9BRAD</name>
<protein>
    <submittedName>
        <fullName evidence="6">Amino acid/amide ABC transporter substrate-binding protein, HAAT family</fullName>
    </submittedName>
</protein>
<dbReference type="PANTHER" id="PTHR30483:SF37">
    <property type="entry name" value="ABC TRANSPORTER SUBSTRATE-BINDING PROTEIN"/>
    <property type="match status" value="1"/>
</dbReference>
<keyword evidence="3" id="KW-0029">Amino-acid transport</keyword>
<dbReference type="CDD" id="cd06338">
    <property type="entry name" value="PBP1_ABC_ligand_binding-like"/>
    <property type="match status" value="1"/>
</dbReference>
<keyword evidence="2 4" id="KW-0732">Signal</keyword>
<sequence length="389" mass="42223">MIRTTILAAVMAALTLPNAVNAAEPVKIGVALSQTGNLADSAAPYFKGLDLWREQANARGGLSGRTIEFVVYDDRSDPATAARLYERLITSDKVDFVISSLGSATAATGSAVAEKHKMLMINGGGAAEAIQQRGFKYVFQTAARISSYADGVLPMIQKYGVKSIALVSRDYAAARDISKAIKQTIDGKDVKVVIDEYFPAGTADFSSQIAKGQQLKPDLWIGLLYPSEAIETVRQFHSMNYMPKLFVANGVSQDDFITAAGKDAEYAVGMSLYEPSLPSEGNKEFVKTYRDKFSSDPGYYAAFGFVAGTVLEAAVKKAGSTDTEKVREVLTSLKLGTVMGKHEVDPNTYMQIGVRGLLVQVQNGKREVIWPEDYKTTEPKLPIPAWDKR</sequence>